<keyword evidence="5 7" id="KW-0233">DNA recombination</keyword>
<dbReference type="PANTHER" id="PTHR30446:SF0">
    <property type="entry name" value="RECOMBINATION PROTEIN RECR"/>
    <property type="match status" value="1"/>
</dbReference>
<keyword evidence="6 7" id="KW-0234">DNA repair</keyword>
<evidence type="ECO:0000259" key="8">
    <source>
        <dbReference type="PROSITE" id="PS50880"/>
    </source>
</evidence>
<evidence type="ECO:0000256" key="1">
    <source>
        <dbReference type="ARBA" id="ARBA00022723"/>
    </source>
</evidence>
<evidence type="ECO:0000256" key="4">
    <source>
        <dbReference type="ARBA" id="ARBA00022833"/>
    </source>
</evidence>
<dbReference type="PANTHER" id="PTHR30446">
    <property type="entry name" value="RECOMBINATION PROTEIN RECR"/>
    <property type="match status" value="1"/>
</dbReference>
<dbReference type="PROSITE" id="PS50880">
    <property type="entry name" value="TOPRIM"/>
    <property type="match status" value="1"/>
</dbReference>
<dbReference type="Proteomes" id="UP001460679">
    <property type="component" value="Chromosome"/>
</dbReference>
<dbReference type="Pfam" id="PF13662">
    <property type="entry name" value="Toprim_4"/>
    <property type="match status" value="1"/>
</dbReference>
<dbReference type="Gene3D" id="3.40.1360.10">
    <property type="match status" value="1"/>
</dbReference>
<organism evidence="9 10">
    <name type="scientific">[Mycoplasma] gypis</name>
    <dbReference type="NCBI Taxonomy" id="92404"/>
    <lineage>
        <taxon>Bacteria</taxon>
        <taxon>Bacillati</taxon>
        <taxon>Mycoplasmatota</taxon>
        <taxon>Mycoplasmoidales</taxon>
        <taxon>Metamycoplasmataceae</taxon>
        <taxon>Metamycoplasma</taxon>
    </lineage>
</organism>
<keyword evidence="2 7" id="KW-0227">DNA damage</keyword>
<feature type="domain" description="Toprim" evidence="8">
    <location>
        <begin position="78"/>
        <end position="170"/>
    </location>
</feature>
<dbReference type="Pfam" id="PF21175">
    <property type="entry name" value="RecR_C"/>
    <property type="match status" value="1"/>
</dbReference>
<comment type="similarity">
    <text evidence="7">Belongs to the RecR family.</text>
</comment>
<gene>
    <name evidence="7" type="primary">recR</name>
    <name evidence="9" type="ORF">WG616_03015</name>
</gene>
<keyword evidence="3 7" id="KW-0863">Zinc-finger</keyword>
<evidence type="ECO:0000256" key="3">
    <source>
        <dbReference type="ARBA" id="ARBA00022771"/>
    </source>
</evidence>
<sequence length="193" mass="22108">MKNPHFENLIEILKTTLGISNAVAKKMAFTILKKDNQQILQLINSIQTFKQNFQECKLCHNYDKEEICEICKQRSKSKKIMFVENQSDIQKFESLDFFKGKYFVIEELLSPKKQNFSQGLIDEILSYTEGANEIILALSTTLNGQITMQRLKTILSVKKADIYQLSTGIPFGASVDIVDSITLKQSLENKIKM</sequence>
<comment type="function">
    <text evidence="7">May play a role in DNA repair. It seems to be involved in an RecBC-independent recombinational process of DNA repair. It may act with RecF and RecO.</text>
</comment>
<feature type="zinc finger region" description="C4-type" evidence="7">
    <location>
        <begin position="56"/>
        <end position="71"/>
    </location>
</feature>
<keyword evidence="4 7" id="KW-0862">Zinc</keyword>
<evidence type="ECO:0000313" key="9">
    <source>
        <dbReference type="EMBL" id="WXL28311.1"/>
    </source>
</evidence>
<name>A0ABZ2RUA0_9BACT</name>
<keyword evidence="1 7" id="KW-0479">Metal-binding</keyword>
<dbReference type="SUPFAM" id="SSF111304">
    <property type="entry name" value="Recombination protein RecR"/>
    <property type="match status" value="1"/>
</dbReference>
<evidence type="ECO:0000256" key="6">
    <source>
        <dbReference type="ARBA" id="ARBA00023204"/>
    </source>
</evidence>
<dbReference type="InterPro" id="IPR000093">
    <property type="entry name" value="DNA_Rcmb_RecR"/>
</dbReference>
<dbReference type="InterPro" id="IPR006171">
    <property type="entry name" value="TOPRIM_dom"/>
</dbReference>
<dbReference type="RefSeq" id="WP_205499594.1">
    <property type="nucleotide sequence ID" value="NZ_CP148066.1"/>
</dbReference>
<accession>A0ABZ2RUA0</accession>
<keyword evidence="10" id="KW-1185">Reference proteome</keyword>
<proteinExistence type="inferred from homology"/>
<reference evidence="9" key="1">
    <citation type="submission" date="2024-03" db="EMBL/GenBank/DDBJ databases">
        <title>Complete genome sequence of Mycoplasma gypis type strain B1/T1.</title>
        <authorList>
            <person name="Spergser J."/>
        </authorList>
    </citation>
    <scope>NUCLEOTIDE SEQUENCE [LARGE SCALE GENOMIC DNA]</scope>
    <source>
        <strain evidence="9">B1/T1</strain>
    </source>
</reference>
<dbReference type="EMBL" id="CP148066">
    <property type="protein sequence ID" value="WXL28311.1"/>
    <property type="molecule type" value="Genomic_DNA"/>
</dbReference>
<protein>
    <recommendedName>
        <fullName evidence="7">Recombination protein RecR</fullName>
    </recommendedName>
</protein>
<evidence type="ECO:0000256" key="2">
    <source>
        <dbReference type="ARBA" id="ARBA00022763"/>
    </source>
</evidence>
<evidence type="ECO:0000313" key="10">
    <source>
        <dbReference type="Proteomes" id="UP001460679"/>
    </source>
</evidence>
<dbReference type="InterPro" id="IPR023627">
    <property type="entry name" value="Rcmb_RecR"/>
</dbReference>
<dbReference type="HAMAP" id="MF_00017">
    <property type="entry name" value="RecR"/>
    <property type="match status" value="1"/>
</dbReference>
<evidence type="ECO:0000256" key="7">
    <source>
        <dbReference type="HAMAP-Rule" id="MF_00017"/>
    </source>
</evidence>
<evidence type="ECO:0000256" key="5">
    <source>
        <dbReference type="ARBA" id="ARBA00023172"/>
    </source>
</evidence>